<organism evidence="3">
    <name type="scientific">Laccaria bicolor (strain S238N-H82 / ATCC MYA-4686)</name>
    <name type="common">Bicoloured deceiver</name>
    <name type="synonym">Laccaria laccata var. bicolor</name>
    <dbReference type="NCBI Taxonomy" id="486041"/>
    <lineage>
        <taxon>Eukaryota</taxon>
        <taxon>Fungi</taxon>
        <taxon>Dikarya</taxon>
        <taxon>Basidiomycota</taxon>
        <taxon>Agaricomycotina</taxon>
        <taxon>Agaricomycetes</taxon>
        <taxon>Agaricomycetidae</taxon>
        <taxon>Agaricales</taxon>
        <taxon>Agaricineae</taxon>
        <taxon>Hydnangiaceae</taxon>
        <taxon>Laccaria</taxon>
    </lineage>
</organism>
<proteinExistence type="predicted"/>
<dbReference type="EMBL" id="DS547154">
    <property type="protein sequence ID" value="EDR00076.1"/>
    <property type="molecule type" value="Genomic_DNA"/>
</dbReference>
<evidence type="ECO:0000256" key="1">
    <source>
        <dbReference type="SAM" id="MobiDB-lite"/>
    </source>
</evidence>
<keyword evidence="3" id="KW-1185">Reference proteome</keyword>
<dbReference type="RefSeq" id="XP_001889282.1">
    <property type="nucleotide sequence ID" value="XM_001889247.1"/>
</dbReference>
<protein>
    <submittedName>
        <fullName evidence="2">Predicted protein</fullName>
    </submittedName>
</protein>
<sequence length="136" mass="14951">MRISSKRSGTQHHGCGNARQERSRSANVGVVAYEGDDVLNFDTLQVFSTLPPTIDQCPGPAYQKFRFKIYSLLGSTSEASIYNLNPVQDEDFVRGYKSLIAGTAPCLVHTNSQAASMMVNTSQRPTRCQSLTYPAK</sequence>
<accession>B0DZ90</accession>
<dbReference type="KEGG" id="lbc:LACBIDRAFT_334450"/>
<dbReference type="InParanoid" id="B0DZ90"/>
<evidence type="ECO:0000313" key="3">
    <source>
        <dbReference type="Proteomes" id="UP000001194"/>
    </source>
</evidence>
<dbReference type="AlphaFoldDB" id="B0DZ90"/>
<name>B0DZ90_LACBS</name>
<gene>
    <name evidence="2" type="ORF">LACBIDRAFT_334450</name>
</gene>
<reference evidence="2 3" key="1">
    <citation type="journal article" date="2008" name="Nature">
        <title>The genome of Laccaria bicolor provides insights into mycorrhizal symbiosis.</title>
        <authorList>
            <person name="Martin F."/>
            <person name="Aerts A."/>
            <person name="Ahren D."/>
            <person name="Brun A."/>
            <person name="Danchin E.G.J."/>
            <person name="Duchaussoy F."/>
            <person name="Gibon J."/>
            <person name="Kohler A."/>
            <person name="Lindquist E."/>
            <person name="Pereda V."/>
            <person name="Salamov A."/>
            <person name="Shapiro H.J."/>
            <person name="Wuyts J."/>
            <person name="Blaudez D."/>
            <person name="Buee M."/>
            <person name="Brokstein P."/>
            <person name="Canbaeck B."/>
            <person name="Cohen D."/>
            <person name="Courty P.E."/>
            <person name="Coutinho P.M."/>
            <person name="Delaruelle C."/>
            <person name="Detter J.C."/>
            <person name="Deveau A."/>
            <person name="DiFazio S."/>
            <person name="Duplessis S."/>
            <person name="Fraissinet-Tachet L."/>
            <person name="Lucic E."/>
            <person name="Frey-Klett P."/>
            <person name="Fourrey C."/>
            <person name="Feussner I."/>
            <person name="Gay G."/>
            <person name="Grimwood J."/>
            <person name="Hoegger P.J."/>
            <person name="Jain P."/>
            <person name="Kilaru S."/>
            <person name="Labbe J."/>
            <person name="Lin Y.C."/>
            <person name="Legue V."/>
            <person name="Le Tacon F."/>
            <person name="Marmeisse R."/>
            <person name="Melayah D."/>
            <person name="Montanini B."/>
            <person name="Muratet M."/>
            <person name="Nehls U."/>
            <person name="Niculita-Hirzel H."/>
            <person name="Oudot-Le Secq M.P."/>
            <person name="Peter M."/>
            <person name="Quesneville H."/>
            <person name="Rajashekar B."/>
            <person name="Reich M."/>
            <person name="Rouhier N."/>
            <person name="Schmutz J."/>
            <person name="Yin T."/>
            <person name="Chalot M."/>
            <person name="Henrissat B."/>
            <person name="Kuees U."/>
            <person name="Lucas S."/>
            <person name="Van de Peer Y."/>
            <person name="Podila G.K."/>
            <person name="Polle A."/>
            <person name="Pukkila P.J."/>
            <person name="Richardson P.M."/>
            <person name="Rouze P."/>
            <person name="Sanders I.R."/>
            <person name="Stajich J.E."/>
            <person name="Tunlid A."/>
            <person name="Tuskan G."/>
            <person name="Grigoriev I.V."/>
        </authorList>
    </citation>
    <scope>NUCLEOTIDE SEQUENCE [LARGE SCALE GENOMIC DNA]</scope>
    <source>
        <strain evidence="3">S238N-H82 / ATCC MYA-4686</strain>
    </source>
</reference>
<dbReference type="GeneID" id="6084954"/>
<evidence type="ECO:0000313" key="2">
    <source>
        <dbReference type="EMBL" id="EDR00076.1"/>
    </source>
</evidence>
<dbReference type="HOGENOM" id="CLU_1875796_0_0_1"/>
<feature type="region of interest" description="Disordered" evidence="1">
    <location>
        <begin position="1"/>
        <end position="22"/>
    </location>
</feature>
<dbReference type="Proteomes" id="UP000001194">
    <property type="component" value="Unassembled WGS sequence"/>
</dbReference>